<dbReference type="Proteomes" id="UP001580430">
    <property type="component" value="Unassembled WGS sequence"/>
</dbReference>
<keyword evidence="2" id="KW-1185">Reference proteome</keyword>
<organism evidence="1 2">
    <name type="scientific">Paenibacillus medicaginis</name>
    <dbReference type="NCBI Taxonomy" id="1470560"/>
    <lineage>
        <taxon>Bacteria</taxon>
        <taxon>Bacillati</taxon>
        <taxon>Bacillota</taxon>
        <taxon>Bacilli</taxon>
        <taxon>Bacillales</taxon>
        <taxon>Paenibacillaceae</taxon>
        <taxon>Paenibacillus</taxon>
    </lineage>
</organism>
<reference evidence="1 2" key="1">
    <citation type="submission" date="2024-09" db="EMBL/GenBank/DDBJ databases">
        <title>Paenibacillus zeirhizospherea sp. nov., isolated from surface of the maize (Zea mays) roots in a horticulture field, Hungary.</title>
        <authorList>
            <person name="Marton D."/>
            <person name="Farkas M."/>
            <person name="Bedics A."/>
            <person name="Toth E."/>
            <person name="Tancsics A."/>
            <person name="Boka K."/>
            <person name="Marati G."/>
            <person name="Kriszt B."/>
            <person name="Cserhati M."/>
        </authorList>
    </citation>
    <scope>NUCLEOTIDE SEQUENCE [LARGE SCALE GENOMIC DNA]</scope>
    <source>
        <strain evidence="1 2">JCM 18446</strain>
    </source>
</reference>
<protein>
    <recommendedName>
        <fullName evidence="3">Fibronectin type-III domain-containing protein</fullName>
    </recommendedName>
</protein>
<dbReference type="RefSeq" id="WP_375518369.1">
    <property type="nucleotide sequence ID" value="NZ_JBHIRY010000001.1"/>
</dbReference>
<dbReference type="EMBL" id="JBHIRY010000001">
    <property type="protein sequence ID" value="MFB5759117.1"/>
    <property type="molecule type" value="Genomic_DNA"/>
</dbReference>
<accession>A0ABV5BYH6</accession>
<evidence type="ECO:0000313" key="1">
    <source>
        <dbReference type="EMBL" id="MFB5759117.1"/>
    </source>
</evidence>
<sequence length="336" mass="37689">MALQRPYNINITGQTIAAEEVIKVTWQVTGDISTAYQVRIYLNSTGSMVYDSGQITSFAQSHNIPANAITNGSEFKIAVTIYNSNESISSLSQIFQTSSRPKVSVGTIGTVKSNSYRFTATYSQAEANPIRSWVMYLYNEDRIRVQTSPISTNSSIEYIFSSLESGADYYIEIQVTSAKGLTGTSGLIPFDVQYRQPNVKINLTTENTDDAGIKILWNVIQIIGETTKPPIFTSDGYLDLTDDTLTFSEGFSVDQDFTIKIWMRNIKPDKDLFFLKGKTGTITVQYWSDDHKFHVFKDVYGYRSHYASPEVVGIGLFCCIQQIFCDMNVFAEVLKI</sequence>
<proteinExistence type="predicted"/>
<evidence type="ECO:0008006" key="3">
    <source>
        <dbReference type="Google" id="ProtNLM"/>
    </source>
</evidence>
<comment type="caution">
    <text evidence="1">The sequence shown here is derived from an EMBL/GenBank/DDBJ whole genome shotgun (WGS) entry which is preliminary data.</text>
</comment>
<gene>
    <name evidence="1" type="ORF">ACE5LO_01790</name>
</gene>
<evidence type="ECO:0000313" key="2">
    <source>
        <dbReference type="Proteomes" id="UP001580430"/>
    </source>
</evidence>
<name>A0ABV5BYH6_9BACL</name>